<reference evidence="4" key="2">
    <citation type="journal article" date="2023" name="IMA Fungus">
        <title>Comparative genomic study of the Penicillium genus elucidates a diverse pangenome and 15 lateral gene transfer events.</title>
        <authorList>
            <person name="Petersen C."/>
            <person name="Sorensen T."/>
            <person name="Nielsen M.R."/>
            <person name="Sondergaard T.E."/>
            <person name="Sorensen J.L."/>
            <person name="Fitzpatrick D.A."/>
            <person name="Frisvad J.C."/>
            <person name="Nielsen K.L."/>
        </authorList>
    </citation>
    <scope>NUCLEOTIDE SEQUENCE</scope>
    <source>
        <strain evidence="4">IBT 16849</strain>
    </source>
</reference>
<dbReference type="Gene3D" id="1.10.510.10">
    <property type="entry name" value="Transferase(Phosphotransferase) domain 1"/>
    <property type="match status" value="1"/>
</dbReference>
<dbReference type="InterPro" id="IPR008271">
    <property type="entry name" value="Ser/Thr_kinase_AS"/>
</dbReference>
<dbReference type="GO" id="GO:0005737">
    <property type="term" value="C:cytoplasm"/>
    <property type="evidence" value="ECO:0007669"/>
    <property type="project" value="TreeGrafter"/>
</dbReference>
<sequence>MTPSRQELILARRKLIKVQLDGCPEGREPTRVSVLVVAPSAEQVGCTITHDDVIFHLYSDPGKDHLILYNVCSVETLGVRVDKESVQVHPGYPTFLSKGSCAIEVNGITLVEFEILPRPQWNIVVPLATKRPAPGSDSPPPKRVKSGESAYRAIVFSRGQQLFSADNELVKLAKGDTIHIGSGDKGYRLTRHEAIADQANSSVWQAGHSGMPAELIVVKVVKTTGKDEVDVIRATEAWMHEKRIHSSLGKHSAILRMLGSDARFHSIYTEHVNAESLLCQRNRVSDHFSGDASDAQKILADIASALYFIHRNSIVHNDIKPGNILYSPGRGAVLIDFGLSFWDGNPSSGGGTPWYLPPEFLRDWKLRGPPSDIWALGVVMLWLLGHIPLPEKTSKWLISSIHHSADKKASTTMKQWIDIIENARSKLNQAEEPLSHIIGDLLERNMKDRIVAATLIARMSREGLLQM</sequence>
<proteinExistence type="predicted"/>
<dbReference type="EMBL" id="JAPQKP010000002">
    <property type="protein sequence ID" value="KAJ5206815.1"/>
    <property type="molecule type" value="Genomic_DNA"/>
</dbReference>
<dbReference type="SUPFAM" id="SSF56112">
    <property type="entry name" value="Protein kinase-like (PK-like)"/>
    <property type="match status" value="1"/>
</dbReference>
<keyword evidence="2" id="KW-0067">ATP-binding</keyword>
<keyword evidence="5" id="KW-1185">Reference proteome</keyword>
<accession>A0A9W9MSR5</accession>
<evidence type="ECO:0000256" key="2">
    <source>
        <dbReference type="ARBA" id="ARBA00022840"/>
    </source>
</evidence>
<protein>
    <recommendedName>
        <fullName evidence="3">Protein kinase domain-containing protein</fullName>
    </recommendedName>
</protein>
<evidence type="ECO:0000313" key="5">
    <source>
        <dbReference type="Proteomes" id="UP001150879"/>
    </source>
</evidence>
<dbReference type="SMART" id="SM00220">
    <property type="entry name" value="S_TKc"/>
    <property type="match status" value="1"/>
</dbReference>
<evidence type="ECO:0000259" key="3">
    <source>
        <dbReference type="PROSITE" id="PS50011"/>
    </source>
</evidence>
<dbReference type="GO" id="GO:0005524">
    <property type="term" value="F:ATP binding"/>
    <property type="evidence" value="ECO:0007669"/>
    <property type="project" value="UniProtKB-KW"/>
</dbReference>
<dbReference type="GO" id="GO:0035556">
    <property type="term" value="P:intracellular signal transduction"/>
    <property type="evidence" value="ECO:0007669"/>
    <property type="project" value="TreeGrafter"/>
</dbReference>
<dbReference type="PANTHER" id="PTHR24346:SF30">
    <property type="entry name" value="MATERNAL EMBRYONIC LEUCINE ZIPPER KINASE"/>
    <property type="match status" value="1"/>
</dbReference>
<dbReference type="Proteomes" id="UP001150879">
    <property type="component" value="Unassembled WGS sequence"/>
</dbReference>
<evidence type="ECO:0000256" key="1">
    <source>
        <dbReference type="ARBA" id="ARBA00022741"/>
    </source>
</evidence>
<reference evidence="4" key="1">
    <citation type="submission" date="2022-11" db="EMBL/GenBank/DDBJ databases">
        <authorList>
            <person name="Petersen C."/>
        </authorList>
    </citation>
    <scope>NUCLEOTIDE SEQUENCE</scope>
    <source>
        <strain evidence="4">IBT 16849</strain>
    </source>
</reference>
<evidence type="ECO:0000313" key="4">
    <source>
        <dbReference type="EMBL" id="KAJ5206815.1"/>
    </source>
</evidence>
<organism evidence="4 5">
    <name type="scientific">Penicillium cf. griseofulvum</name>
    <dbReference type="NCBI Taxonomy" id="2972120"/>
    <lineage>
        <taxon>Eukaryota</taxon>
        <taxon>Fungi</taxon>
        <taxon>Dikarya</taxon>
        <taxon>Ascomycota</taxon>
        <taxon>Pezizomycotina</taxon>
        <taxon>Eurotiomycetes</taxon>
        <taxon>Eurotiomycetidae</taxon>
        <taxon>Eurotiales</taxon>
        <taxon>Aspergillaceae</taxon>
        <taxon>Penicillium</taxon>
    </lineage>
</organism>
<dbReference type="Pfam" id="PF00069">
    <property type="entry name" value="Pkinase"/>
    <property type="match status" value="1"/>
</dbReference>
<dbReference type="PROSITE" id="PS50011">
    <property type="entry name" value="PROTEIN_KINASE_DOM"/>
    <property type="match status" value="1"/>
</dbReference>
<dbReference type="GO" id="GO:0004674">
    <property type="term" value="F:protein serine/threonine kinase activity"/>
    <property type="evidence" value="ECO:0007669"/>
    <property type="project" value="TreeGrafter"/>
</dbReference>
<comment type="caution">
    <text evidence="4">The sequence shown here is derived from an EMBL/GenBank/DDBJ whole genome shotgun (WGS) entry which is preliminary data.</text>
</comment>
<keyword evidence="1" id="KW-0547">Nucleotide-binding</keyword>
<dbReference type="PROSITE" id="PS00108">
    <property type="entry name" value="PROTEIN_KINASE_ST"/>
    <property type="match status" value="1"/>
</dbReference>
<dbReference type="InterPro" id="IPR000719">
    <property type="entry name" value="Prot_kinase_dom"/>
</dbReference>
<dbReference type="PANTHER" id="PTHR24346">
    <property type="entry name" value="MAP/MICROTUBULE AFFINITY-REGULATING KINASE"/>
    <property type="match status" value="1"/>
</dbReference>
<dbReference type="AlphaFoldDB" id="A0A9W9MSR5"/>
<dbReference type="InterPro" id="IPR011009">
    <property type="entry name" value="Kinase-like_dom_sf"/>
</dbReference>
<gene>
    <name evidence="4" type="ORF">N7472_003263</name>
</gene>
<feature type="domain" description="Protein kinase" evidence="3">
    <location>
        <begin position="189"/>
        <end position="465"/>
    </location>
</feature>
<name>A0A9W9MSR5_9EURO</name>